<dbReference type="InterPro" id="IPR031961">
    <property type="entry name" value="DUF4780"/>
</dbReference>
<evidence type="ECO:0000259" key="2">
    <source>
        <dbReference type="Pfam" id="PF16012"/>
    </source>
</evidence>
<dbReference type="GeneID" id="108050881"/>
<protein>
    <recommendedName>
        <fullName evidence="2">DUF4780 domain-containing protein</fullName>
    </recommendedName>
</protein>
<name>A0ABM5I0S1_DRORH</name>
<accession>A0ABM5I0S1</accession>
<evidence type="ECO:0000313" key="3">
    <source>
        <dbReference type="EnsemblMetazoa" id="XP_016988272.2"/>
    </source>
</evidence>
<sequence length="379" mass="42750">MNSYIFSESDAAPKASPIQNPVVDSGPGFVRLKTKQKKLLRKALREGITREKAIKIVQAIPNENGLLRAPYKFRDIVNPTNGPFSSVVRFVRLGFASESDGTMLTSEQLSRIQEAIIDVTVEHAGGEMPQFEKCVARKGWLMVICANFSTSQWLKRNFCHIQAKVEFKLKLMTEEELPRKNVIRGYFPDSLSTGNQKVLDIIEAQNPVSTTEWRVLKRLTYGELLHLVISVDNESQKKLVDLDGIISFRFGRLKFSMKEDKETMIRKQSLKPKEKPIQVTQPLQKVTPPLQKVTPPLQKVTASQAAVPVVQNPSNCNNGQWLNYNGMTWNTYYYPWTQWGFQSNYSYIPPNPKTFSGPGFSESGAWVGTNVPPPPLGNS</sequence>
<reference evidence="3" key="2">
    <citation type="submission" date="2025-05" db="UniProtKB">
        <authorList>
            <consortium name="EnsemblMetazoa"/>
        </authorList>
    </citation>
    <scope>IDENTIFICATION</scope>
</reference>
<feature type="domain" description="DUF4780" evidence="2">
    <location>
        <begin position="99"/>
        <end position="255"/>
    </location>
</feature>
<organism evidence="3 4">
    <name type="scientific">Drosophila rhopaloa</name>
    <name type="common">Fruit fly</name>
    <dbReference type="NCBI Taxonomy" id="1041015"/>
    <lineage>
        <taxon>Eukaryota</taxon>
        <taxon>Metazoa</taxon>
        <taxon>Ecdysozoa</taxon>
        <taxon>Arthropoda</taxon>
        <taxon>Hexapoda</taxon>
        <taxon>Insecta</taxon>
        <taxon>Pterygota</taxon>
        <taxon>Neoptera</taxon>
        <taxon>Endopterygota</taxon>
        <taxon>Diptera</taxon>
        <taxon>Brachycera</taxon>
        <taxon>Muscomorpha</taxon>
        <taxon>Ephydroidea</taxon>
        <taxon>Drosophilidae</taxon>
        <taxon>Drosophila</taxon>
        <taxon>Sophophora</taxon>
    </lineage>
</organism>
<feature type="region of interest" description="Disordered" evidence="1">
    <location>
        <begin position="1"/>
        <end position="20"/>
    </location>
</feature>
<reference evidence="4" key="1">
    <citation type="journal article" date="2021" name="Elife">
        <title>Highly contiguous assemblies of 101 drosophilid genomes.</title>
        <authorList>
            <person name="Kim B.Y."/>
            <person name="Wang J.R."/>
            <person name="Miller D.E."/>
            <person name="Barmina O."/>
            <person name="Delaney E."/>
            <person name="Thompson A."/>
            <person name="Comeault A.A."/>
            <person name="Peede D."/>
            <person name="D'Agostino E.R."/>
            <person name="Pelaez J."/>
            <person name="Aguilar J.M."/>
            <person name="Haji D."/>
            <person name="Matsunaga T."/>
            <person name="Armstrong E.E."/>
            <person name="Zych M."/>
            <person name="Ogawa Y."/>
            <person name="Stamenkovic-Radak M."/>
            <person name="Jelic M."/>
            <person name="Veselinovic M.S."/>
            <person name="Tanaskovic M."/>
            <person name="Eric P."/>
            <person name="Gao J.J."/>
            <person name="Katoh T.K."/>
            <person name="Toda M.J."/>
            <person name="Watabe H."/>
            <person name="Watada M."/>
            <person name="Davis J.S."/>
            <person name="Moyle L.C."/>
            <person name="Manoli G."/>
            <person name="Bertolini E."/>
            <person name="Kostal V."/>
            <person name="Hawley R.S."/>
            <person name="Takahashi A."/>
            <person name="Jones C.D."/>
            <person name="Price D.K."/>
            <person name="Whiteman N."/>
            <person name="Kopp A."/>
            <person name="Matute D.R."/>
            <person name="Petrov D.A."/>
        </authorList>
    </citation>
    <scope>NUCLEOTIDE SEQUENCE [LARGE SCALE GENOMIC DNA]</scope>
</reference>
<evidence type="ECO:0000313" key="4">
    <source>
        <dbReference type="Proteomes" id="UP001652680"/>
    </source>
</evidence>
<dbReference type="Proteomes" id="UP001652680">
    <property type="component" value="Unassembled WGS sequence"/>
</dbReference>
<proteinExistence type="predicted"/>
<keyword evidence="4" id="KW-1185">Reference proteome</keyword>
<dbReference type="EnsemblMetazoa" id="XM_017132783.2">
    <property type="protein sequence ID" value="XP_016988272.2"/>
    <property type="gene ID" value="LOC108050881"/>
</dbReference>
<dbReference type="Pfam" id="PF16012">
    <property type="entry name" value="DUF4780"/>
    <property type="match status" value="1"/>
</dbReference>
<dbReference type="RefSeq" id="XP_016988272.2">
    <property type="nucleotide sequence ID" value="XM_017132783.2"/>
</dbReference>
<evidence type="ECO:0000256" key="1">
    <source>
        <dbReference type="SAM" id="MobiDB-lite"/>
    </source>
</evidence>